<feature type="transmembrane region" description="Helical" evidence="1">
    <location>
        <begin position="275"/>
        <end position="294"/>
    </location>
</feature>
<feature type="transmembrane region" description="Helical" evidence="1">
    <location>
        <begin position="191"/>
        <end position="210"/>
    </location>
</feature>
<keyword evidence="1" id="KW-0472">Membrane</keyword>
<feature type="transmembrane region" description="Helical" evidence="1">
    <location>
        <begin position="67"/>
        <end position="88"/>
    </location>
</feature>
<protein>
    <submittedName>
        <fullName evidence="3">Predicted membrane protein</fullName>
    </submittedName>
</protein>
<proteinExistence type="predicted"/>
<keyword evidence="1" id="KW-1133">Transmembrane helix</keyword>
<name>A0A1M5MGX6_FLAJO</name>
<dbReference type="EMBL" id="FQWH01000004">
    <property type="protein sequence ID" value="SHG75963.1"/>
    <property type="molecule type" value="Genomic_DNA"/>
</dbReference>
<dbReference type="AlphaFoldDB" id="A0A1M5MGX6"/>
<dbReference type="Pfam" id="PF09925">
    <property type="entry name" value="DUF2157"/>
    <property type="match status" value="1"/>
</dbReference>
<reference evidence="3 4" key="1">
    <citation type="submission" date="2016-11" db="EMBL/GenBank/DDBJ databases">
        <authorList>
            <person name="Jaros S."/>
            <person name="Januszkiewicz K."/>
            <person name="Wedrychowicz H."/>
        </authorList>
    </citation>
    <scope>NUCLEOTIDE SEQUENCE [LARGE SCALE GENOMIC DNA]</scope>
    <source>
        <strain evidence="3 4">DSM 6792</strain>
    </source>
</reference>
<feature type="transmembrane region" description="Helical" evidence="1">
    <location>
        <begin position="306"/>
        <end position="325"/>
    </location>
</feature>
<dbReference type="Proteomes" id="UP000184112">
    <property type="component" value="Unassembled WGS sequence"/>
</dbReference>
<evidence type="ECO:0000256" key="1">
    <source>
        <dbReference type="SAM" id="Phobius"/>
    </source>
</evidence>
<sequence length="334" mass="38609">MTQFEEQASQELYEKNLITENQFQEIKEYRSLNIFSLNVELKLLLSISVLMFTSGIGILIYDNIDSIGHIALLSILFIAICGCFYYCFKNSKGFQKTETKFESPFLEYLVLTGNVLTCIFIGYLQFQYQAFGTHYGLATLVPTIVSFVCAYYFDNKSVLTIAVTGLAAYVGLSVTPQDIFNESSIMAYKSLSYSAVMLGVLLILWTIYSFKINLKTHFAIIFLTFALHIISIASITKMTDYYDYYSSWLLFTIFLIASSVYFYKISHQLKSISLYVFMIIYAFIGLNIFLFRIFENIDFNDIWELFILLLPIYFIASIVMFIKLIKNFNREIAK</sequence>
<evidence type="ECO:0000313" key="4">
    <source>
        <dbReference type="Proteomes" id="UP000184112"/>
    </source>
</evidence>
<feature type="transmembrane region" description="Helical" evidence="1">
    <location>
        <begin position="244"/>
        <end position="263"/>
    </location>
</feature>
<accession>A0A1M5MGX6</accession>
<evidence type="ECO:0000313" key="3">
    <source>
        <dbReference type="EMBL" id="SHG75963.1"/>
    </source>
</evidence>
<feature type="transmembrane region" description="Helical" evidence="1">
    <location>
        <begin position="132"/>
        <end position="153"/>
    </location>
</feature>
<feature type="transmembrane region" description="Helical" evidence="1">
    <location>
        <begin position="108"/>
        <end position="126"/>
    </location>
</feature>
<dbReference type="RefSeq" id="WP_073409240.1">
    <property type="nucleotide sequence ID" value="NZ_FQWH01000004.1"/>
</dbReference>
<evidence type="ECO:0000259" key="2">
    <source>
        <dbReference type="Pfam" id="PF09925"/>
    </source>
</evidence>
<feature type="domain" description="DUF2157" evidence="2">
    <location>
        <begin position="11"/>
        <end position="158"/>
    </location>
</feature>
<feature type="transmembrane region" description="Helical" evidence="1">
    <location>
        <begin position="158"/>
        <end position="179"/>
    </location>
</feature>
<gene>
    <name evidence="3" type="ORF">SAMN05444388_104156</name>
</gene>
<keyword evidence="1" id="KW-0812">Transmembrane</keyword>
<feature type="transmembrane region" description="Helical" evidence="1">
    <location>
        <begin position="217"/>
        <end position="238"/>
    </location>
</feature>
<organism evidence="3 4">
    <name type="scientific">Flavobacterium johnsoniae</name>
    <name type="common">Cytophaga johnsonae</name>
    <dbReference type="NCBI Taxonomy" id="986"/>
    <lineage>
        <taxon>Bacteria</taxon>
        <taxon>Pseudomonadati</taxon>
        <taxon>Bacteroidota</taxon>
        <taxon>Flavobacteriia</taxon>
        <taxon>Flavobacteriales</taxon>
        <taxon>Flavobacteriaceae</taxon>
        <taxon>Flavobacterium</taxon>
    </lineage>
</organism>
<feature type="transmembrane region" description="Helical" evidence="1">
    <location>
        <begin position="43"/>
        <end position="61"/>
    </location>
</feature>
<dbReference type="InterPro" id="IPR018677">
    <property type="entry name" value="DUF2157"/>
</dbReference>